<evidence type="ECO:0000259" key="6">
    <source>
        <dbReference type="PROSITE" id="PS50048"/>
    </source>
</evidence>
<dbReference type="GO" id="GO:0008270">
    <property type="term" value="F:zinc ion binding"/>
    <property type="evidence" value="ECO:0007669"/>
    <property type="project" value="InterPro"/>
</dbReference>
<evidence type="ECO:0000256" key="4">
    <source>
        <dbReference type="ARBA" id="ARBA00023242"/>
    </source>
</evidence>
<dbReference type="PANTHER" id="PTHR46910:SF3">
    <property type="entry name" value="HALOTOLERANCE PROTEIN 9-RELATED"/>
    <property type="match status" value="1"/>
</dbReference>
<dbReference type="PROSITE" id="PS50048">
    <property type="entry name" value="ZN2_CY6_FUNGAL_2"/>
    <property type="match status" value="1"/>
</dbReference>
<evidence type="ECO:0000256" key="2">
    <source>
        <dbReference type="ARBA" id="ARBA00022723"/>
    </source>
</evidence>
<dbReference type="Pfam" id="PF00172">
    <property type="entry name" value="Zn_clus"/>
    <property type="match status" value="1"/>
</dbReference>
<comment type="caution">
    <text evidence="7">The sequence shown here is derived from an EMBL/GenBank/DDBJ whole genome shotgun (WGS) entry which is preliminary data.</text>
</comment>
<comment type="subcellular location">
    <subcellularLocation>
        <location evidence="1">Nucleus</location>
    </subcellularLocation>
</comment>
<dbReference type="CDD" id="cd00067">
    <property type="entry name" value="GAL4"/>
    <property type="match status" value="1"/>
</dbReference>
<dbReference type="GO" id="GO:0003677">
    <property type="term" value="F:DNA binding"/>
    <property type="evidence" value="ECO:0007669"/>
    <property type="project" value="UniProtKB-KW"/>
</dbReference>
<dbReference type="Proteomes" id="UP000689129">
    <property type="component" value="Unassembled WGS sequence"/>
</dbReference>
<proteinExistence type="predicted"/>
<evidence type="ECO:0000313" key="8">
    <source>
        <dbReference type="Proteomes" id="UP000689129"/>
    </source>
</evidence>
<keyword evidence="4" id="KW-0539">Nucleus</keyword>
<dbReference type="GO" id="GO:0005634">
    <property type="term" value="C:nucleus"/>
    <property type="evidence" value="ECO:0007669"/>
    <property type="project" value="UniProtKB-SubCell"/>
</dbReference>
<evidence type="ECO:0000256" key="5">
    <source>
        <dbReference type="SAM" id="MobiDB-lite"/>
    </source>
</evidence>
<feature type="region of interest" description="Disordered" evidence="5">
    <location>
        <begin position="102"/>
        <end position="121"/>
    </location>
</feature>
<evidence type="ECO:0000256" key="3">
    <source>
        <dbReference type="ARBA" id="ARBA00023125"/>
    </source>
</evidence>
<dbReference type="SMART" id="SM00066">
    <property type="entry name" value="GAL4"/>
    <property type="match status" value="1"/>
</dbReference>
<evidence type="ECO:0000313" key="7">
    <source>
        <dbReference type="EMBL" id="KAG7135045.1"/>
    </source>
</evidence>
<dbReference type="PANTHER" id="PTHR46910">
    <property type="entry name" value="TRANSCRIPTION FACTOR PDR1"/>
    <property type="match status" value="1"/>
</dbReference>
<dbReference type="PROSITE" id="PS00463">
    <property type="entry name" value="ZN2_CY6_FUNGAL_1"/>
    <property type="match status" value="1"/>
</dbReference>
<gene>
    <name evidence="7" type="ORF">HYQ45_007113</name>
</gene>
<dbReference type="EMBL" id="JAEMWZ010000126">
    <property type="protein sequence ID" value="KAG7135045.1"/>
    <property type="molecule type" value="Genomic_DNA"/>
</dbReference>
<keyword evidence="2" id="KW-0479">Metal-binding</keyword>
<dbReference type="OrthoDB" id="103819at2759"/>
<dbReference type="AlphaFoldDB" id="A0A8I2ZPQ2"/>
<sequence length="165" mass="18176">MLHLSYPAHSQESHGLRFSRVFHGTLASRAPACDNCKDRKTKCDRAVPCSSCLTANLTCRATRNKPEKRQRVLISTRYDEALESVDNRLEQVLHTVTALQRDVQRQPGPDARSQPGLQRAADFPTGVLGDILPHTPTVDGYRGQPSFEAQVRQMAGTLGATALDP</sequence>
<reference evidence="7" key="1">
    <citation type="journal article" date="2021" name="Mol. Plant Pathol.">
        <title>A 20-kb lineage-specific genomic region tames virulence in pathogenic amphidiploid Verticillium longisporum.</title>
        <authorList>
            <person name="Harting R."/>
            <person name="Starke J."/>
            <person name="Kusch H."/>
            <person name="Poggeler S."/>
            <person name="Maurus I."/>
            <person name="Schluter R."/>
            <person name="Landesfeind M."/>
            <person name="Bulla I."/>
            <person name="Nowrousian M."/>
            <person name="de Jonge R."/>
            <person name="Stahlhut G."/>
            <person name="Hoff K.J."/>
            <person name="Asshauer K.P."/>
            <person name="Thurmer A."/>
            <person name="Stanke M."/>
            <person name="Daniel R."/>
            <person name="Morgenstern B."/>
            <person name="Thomma B.P.H.J."/>
            <person name="Kronstad J.W."/>
            <person name="Braus-Stromeyer S.A."/>
            <person name="Braus G.H."/>
        </authorList>
    </citation>
    <scope>NUCLEOTIDE SEQUENCE</scope>
    <source>
        <strain evidence="7">Vl32</strain>
    </source>
</reference>
<keyword evidence="3" id="KW-0238">DNA-binding</keyword>
<name>A0A8I2ZPQ2_VERLO</name>
<feature type="domain" description="Zn(2)-C6 fungal-type" evidence="6">
    <location>
        <begin position="32"/>
        <end position="61"/>
    </location>
</feature>
<dbReference type="GO" id="GO:0000981">
    <property type="term" value="F:DNA-binding transcription factor activity, RNA polymerase II-specific"/>
    <property type="evidence" value="ECO:0007669"/>
    <property type="project" value="InterPro"/>
</dbReference>
<dbReference type="InterPro" id="IPR001138">
    <property type="entry name" value="Zn2Cys6_DnaBD"/>
</dbReference>
<accession>A0A8I2ZPQ2</accession>
<protein>
    <submittedName>
        <fullName evidence="7">Arabinanolytic transcriptional activator araR like protein</fullName>
    </submittedName>
</protein>
<organism evidence="7 8">
    <name type="scientific">Verticillium longisporum</name>
    <name type="common">Verticillium dahliae var. longisporum</name>
    <dbReference type="NCBI Taxonomy" id="100787"/>
    <lineage>
        <taxon>Eukaryota</taxon>
        <taxon>Fungi</taxon>
        <taxon>Dikarya</taxon>
        <taxon>Ascomycota</taxon>
        <taxon>Pezizomycotina</taxon>
        <taxon>Sordariomycetes</taxon>
        <taxon>Hypocreomycetidae</taxon>
        <taxon>Glomerellales</taxon>
        <taxon>Plectosphaerellaceae</taxon>
        <taxon>Verticillium</taxon>
    </lineage>
</organism>
<evidence type="ECO:0000256" key="1">
    <source>
        <dbReference type="ARBA" id="ARBA00004123"/>
    </source>
</evidence>
<dbReference type="InterPro" id="IPR050987">
    <property type="entry name" value="AtrR-like"/>
</dbReference>